<dbReference type="RefSeq" id="WP_116960582.1">
    <property type="nucleotide sequence ID" value="NZ_QVLS01000013.1"/>
</dbReference>
<dbReference type="EMBL" id="QVLS01000013">
    <property type="protein sequence ID" value="RFP77026.1"/>
    <property type="molecule type" value="Genomic_DNA"/>
</dbReference>
<dbReference type="SUPFAM" id="SSF48452">
    <property type="entry name" value="TPR-like"/>
    <property type="match status" value="1"/>
</dbReference>
<dbReference type="Gene3D" id="1.20.58.320">
    <property type="entry name" value="TPR-like"/>
    <property type="match status" value="1"/>
</dbReference>
<dbReference type="AlphaFoldDB" id="A0A372EF78"/>
<keyword evidence="2" id="KW-1185">Reference proteome</keyword>
<dbReference type="Gene3D" id="1.25.40.10">
    <property type="entry name" value="Tetratricopeptide repeat domain"/>
    <property type="match status" value="1"/>
</dbReference>
<comment type="caution">
    <text evidence="1">The sequence shown here is derived from an EMBL/GenBank/DDBJ whole genome shotgun (WGS) entry which is preliminary data.</text>
</comment>
<name>A0A372EF78_9BURK</name>
<dbReference type="Pfam" id="PF06041">
    <property type="entry name" value="DUF924"/>
    <property type="match status" value="1"/>
</dbReference>
<dbReference type="Proteomes" id="UP000261931">
    <property type="component" value="Unassembled WGS sequence"/>
</dbReference>
<dbReference type="InterPro" id="IPR011990">
    <property type="entry name" value="TPR-like_helical_dom_sf"/>
</dbReference>
<accession>A0A372EF78</accession>
<gene>
    <name evidence="1" type="ORF">DY262_18635</name>
</gene>
<evidence type="ECO:0000313" key="2">
    <source>
        <dbReference type="Proteomes" id="UP000261931"/>
    </source>
</evidence>
<evidence type="ECO:0000313" key="1">
    <source>
        <dbReference type="EMBL" id="RFP77026.1"/>
    </source>
</evidence>
<organism evidence="1 2">
    <name type="scientific">Hydrogenophaga borbori</name>
    <dbReference type="NCBI Taxonomy" id="2294117"/>
    <lineage>
        <taxon>Bacteria</taxon>
        <taxon>Pseudomonadati</taxon>
        <taxon>Pseudomonadota</taxon>
        <taxon>Betaproteobacteria</taxon>
        <taxon>Burkholderiales</taxon>
        <taxon>Comamonadaceae</taxon>
        <taxon>Hydrogenophaga</taxon>
    </lineage>
</organism>
<dbReference type="InterPro" id="IPR010323">
    <property type="entry name" value="DUF924"/>
</dbReference>
<protein>
    <submittedName>
        <fullName evidence="1">DUF924 domain-containing protein</fullName>
    </submittedName>
</protein>
<reference evidence="1 2" key="1">
    <citation type="submission" date="2018-08" db="EMBL/GenBank/DDBJ databases">
        <title>Hydrogenophaga sp. LA-38 isolated from sludge.</title>
        <authorList>
            <person name="Im W.-T."/>
        </authorList>
    </citation>
    <scope>NUCLEOTIDE SEQUENCE [LARGE SCALE GENOMIC DNA]</scope>
    <source>
        <strain evidence="1 2">LA-38</strain>
    </source>
</reference>
<proteinExistence type="predicted"/>
<sequence length="207" mass="23400">MANDLYIPPEAQALLDHWCGDGLARGWPSESRDQLWFGFNPEQDEALRRHYGALVERALAGGLTDWSATPLGRLALVLLLDQLTRNLFRRQPRAFAGDPRAQALTLEAIATGEDEGLPVVGRVFLYMPLLHAESLALQDEAVRRFERLREQAPAFCHAELDDNLRYARLHRDIVARFGRFPHRNEALGRDSTAEEQAFLTDGPRFGQ</sequence>